<proteinExistence type="predicted"/>
<dbReference type="Proteomes" id="UP001055879">
    <property type="component" value="Linkage Group LG05"/>
</dbReference>
<gene>
    <name evidence="1" type="ORF">L6452_18381</name>
</gene>
<protein>
    <submittedName>
        <fullName evidence="1">Uncharacterized protein</fullName>
    </submittedName>
</protein>
<organism evidence="1 2">
    <name type="scientific">Arctium lappa</name>
    <name type="common">Greater burdock</name>
    <name type="synonym">Lappa major</name>
    <dbReference type="NCBI Taxonomy" id="4217"/>
    <lineage>
        <taxon>Eukaryota</taxon>
        <taxon>Viridiplantae</taxon>
        <taxon>Streptophyta</taxon>
        <taxon>Embryophyta</taxon>
        <taxon>Tracheophyta</taxon>
        <taxon>Spermatophyta</taxon>
        <taxon>Magnoliopsida</taxon>
        <taxon>eudicotyledons</taxon>
        <taxon>Gunneridae</taxon>
        <taxon>Pentapetalae</taxon>
        <taxon>asterids</taxon>
        <taxon>campanulids</taxon>
        <taxon>Asterales</taxon>
        <taxon>Asteraceae</taxon>
        <taxon>Carduoideae</taxon>
        <taxon>Cardueae</taxon>
        <taxon>Arctiinae</taxon>
        <taxon>Arctium</taxon>
    </lineage>
</organism>
<reference evidence="1 2" key="2">
    <citation type="journal article" date="2022" name="Mol. Ecol. Resour.">
        <title>The genomes of chicory, endive, great burdock and yacon provide insights into Asteraceae paleo-polyploidization history and plant inulin production.</title>
        <authorList>
            <person name="Fan W."/>
            <person name="Wang S."/>
            <person name="Wang H."/>
            <person name="Wang A."/>
            <person name="Jiang F."/>
            <person name="Liu H."/>
            <person name="Zhao H."/>
            <person name="Xu D."/>
            <person name="Zhang Y."/>
        </authorList>
    </citation>
    <scope>NUCLEOTIDE SEQUENCE [LARGE SCALE GENOMIC DNA]</scope>
    <source>
        <strain evidence="2">cv. Niubang</strain>
    </source>
</reference>
<keyword evidence="2" id="KW-1185">Reference proteome</keyword>
<evidence type="ECO:0000313" key="1">
    <source>
        <dbReference type="EMBL" id="KAI3729717.1"/>
    </source>
</evidence>
<reference evidence="2" key="1">
    <citation type="journal article" date="2022" name="Mol. Ecol. Resour.">
        <title>The genomes of chicory, endive, great burdock and yacon provide insights into Asteraceae palaeo-polyploidization history and plant inulin production.</title>
        <authorList>
            <person name="Fan W."/>
            <person name="Wang S."/>
            <person name="Wang H."/>
            <person name="Wang A."/>
            <person name="Jiang F."/>
            <person name="Liu H."/>
            <person name="Zhao H."/>
            <person name="Xu D."/>
            <person name="Zhang Y."/>
        </authorList>
    </citation>
    <scope>NUCLEOTIDE SEQUENCE [LARGE SCALE GENOMIC DNA]</scope>
    <source>
        <strain evidence="2">cv. Niubang</strain>
    </source>
</reference>
<accession>A0ACB9C6B9</accession>
<evidence type="ECO:0000313" key="2">
    <source>
        <dbReference type="Proteomes" id="UP001055879"/>
    </source>
</evidence>
<sequence>MKRPRQDSVNIFKTFPTATLGKQSSKGLRCQETKGVEGASARQETPPKPSKDPPGWLTHLKEGKEIKELQHVILSQQVQISNLKKLVMKLVLKKKKSKFVLKKRSTDHDSFKRGETKEDES</sequence>
<comment type="caution">
    <text evidence="1">The sequence shown here is derived from an EMBL/GenBank/DDBJ whole genome shotgun (WGS) entry which is preliminary data.</text>
</comment>
<name>A0ACB9C6B9_ARCLA</name>
<dbReference type="EMBL" id="CM042051">
    <property type="protein sequence ID" value="KAI3729717.1"/>
    <property type="molecule type" value="Genomic_DNA"/>
</dbReference>